<evidence type="ECO:0000256" key="3">
    <source>
        <dbReference type="ARBA" id="ARBA00022598"/>
    </source>
</evidence>
<organism evidence="12 13">
    <name type="scientific">Microlunatus flavus</name>
    <dbReference type="NCBI Taxonomy" id="1036181"/>
    <lineage>
        <taxon>Bacteria</taxon>
        <taxon>Bacillati</taxon>
        <taxon>Actinomycetota</taxon>
        <taxon>Actinomycetes</taxon>
        <taxon>Propionibacteriales</taxon>
        <taxon>Propionibacteriaceae</taxon>
        <taxon>Microlunatus</taxon>
    </lineage>
</organism>
<evidence type="ECO:0000256" key="9">
    <source>
        <dbReference type="SAM" id="MobiDB-lite"/>
    </source>
</evidence>
<protein>
    <recommendedName>
        <fullName evidence="8">Glutamate--tRNA ligase</fullName>
        <ecNumber evidence="8">6.1.1.17</ecNumber>
    </recommendedName>
    <alternativeName>
        <fullName evidence="8">Glutamyl-tRNA synthetase</fullName>
        <shortName evidence="8">GluRS</shortName>
    </alternativeName>
</protein>
<dbReference type="Gene3D" id="1.10.8.70">
    <property type="entry name" value="Glutamate-tRNA synthetase, class I, anticodon-binding domain 1"/>
    <property type="match status" value="1"/>
</dbReference>
<dbReference type="InterPro" id="IPR020751">
    <property type="entry name" value="aa-tRNA-synth_I_codon-bd_sub2"/>
</dbReference>
<dbReference type="EC" id="6.1.1.17" evidence="8"/>
<dbReference type="GO" id="GO:0008270">
    <property type="term" value="F:zinc ion binding"/>
    <property type="evidence" value="ECO:0007669"/>
    <property type="project" value="InterPro"/>
</dbReference>
<keyword evidence="13" id="KW-1185">Reference proteome</keyword>
<feature type="domain" description="Glutamyl/glutaminyl-tRNA synthetase class Ib catalytic" evidence="10">
    <location>
        <begin position="47"/>
        <end position="365"/>
    </location>
</feature>
<keyword evidence="3 8" id="KW-0436">Ligase</keyword>
<dbReference type="InterPro" id="IPR001412">
    <property type="entry name" value="aa-tRNA-synth_I_CS"/>
</dbReference>
<dbReference type="InterPro" id="IPR020058">
    <property type="entry name" value="Glu/Gln-tRNA-synth_Ib_cat-dom"/>
</dbReference>
<evidence type="ECO:0000256" key="1">
    <source>
        <dbReference type="ARBA" id="ARBA00007894"/>
    </source>
</evidence>
<feature type="region of interest" description="Disordered" evidence="9">
    <location>
        <begin position="1"/>
        <end position="35"/>
    </location>
</feature>
<dbReference type="InterPro" id="IPR020752">
    <property type="entry name" value="Glu-tRNA-synth_I_codon-bd_sub1"/>
</dbReference>
<evidence type="ECO:0000256" key="7">
    <source>
        <dbReference type="ARBA" id="ARBA00023146"/>
    </source>
</evidence>
<dbReference type="HAMAP" id="MF_00022">
    <property type="entry name" value="Glu_tRNA_synth_type1"/>
    <property type="match status" value="1"/>
</dbReference>
<evidence type="ECO:0000313" key="13">
    <source>
        <dbReference type="Proteomes" id="UP000198504"/>
    </source>
</evidence>
<dbReference type="PROSITE" id="PS00178">
    <property type="entry name" value="AA_TRNA_LIGASE_I"/>
    <property type="match status" value="1"/>
</dbReference>
<dbReference type="FunFam" id="3.40.50.620:FF:000149">
    <property type="entry name" value="Glutamate--tRNA ligase"/>
    <property type="match status" value="1"/>
</dbReference>
<evidence type="ECO:0000256" key="8">
    <source>
        <dbReference type="HAMAP-Rule" id="MF_00022"/>
    </source>
</evidence>
<dbReference type="InterPro" id="IPR008925">
    <property type="entry name" value="aa_tRNA-synth_I_cd-bd_sf"/>
</dbReference>
<reference evidence="13" key="1">
    <citation type="submission" date="2016-10" db="EMBL/GenBank/DDBJ databases">
        <authorList>
            <person name="Varghese N."/>
            <person name="Submissions S."/>
        </authorList>
    </citation>
    <scope>NUCLEOTIDE SEQUENCE [LARGE SCALE GENOMIC DNA]</scope>
    <source>
        <strain evidence="13">CGMCC 4.6856</strain>
    </source>
</reference>
<dbReference type="SUPFAM" id="SSF48163">
    <property type="entry name" value="An anticodon-binding domain of class I aminoacyl-tRNA synthetases"/>
    <property type="match status" value="1"/>
</dbReference>
<dbReference type="InterPro" id="IPR004527">
    <property type="entry name" value="Glu-tRNA-ligase_bac/mito"/>
</dbReference>
<keyword evidence="2 8" id="KW-0963">Cytoplasm</keyword>
<dbReference type="Proteomes" id="UP000198504">
    <property type="component" value="Unassembled WGS sequence"/>
</dbReference>
<dbReference type="PANTHER" id="PTHR43311:SF2">
    <property type="entry name" value="GLUTAMATE--TRNA LIGASE, MITOCHONDRIAL-RELATED"/>
    <property type="match status" value="1"/>
</dbReference>
<sequence>MSDATSSADPAGAEQATGPEETGPSPDQPLHAPRDDARVLGDLAPEQVRVRFPPSPTGNLHVGNVRSALFNWVFARHYGGTFVLRVEDTDAGRNLAESYQVLYDSLTWLGLEWDEGPGVGGPYAPYVQSERGDVYRDVAGRLLESGAAYRCYCTREEIEAREALLPKGAPSGYDGFCRNLPAERVAQLEAVGAPSVVRMRVPDGDIVFDDLVRGEVRFAAEHVPDYVLVRANGEPLYTLVNPVDDALMEITHVLRGEDLLPSTPRQVVLYEALARIGVGPGRTPRFGHLPTVLGEGNRRLSKRDKGSGLAEYREQGYLPEALLNYLALLGWSIAEDRDVFTLAEMVEAFDILRVNANPARFDPRKCEAINASHIRLLDVGSLTEALVPFFVGAGLVADPPTTEQHALLAAVAPLVQERIQTLSEAVGLVAFLFVDDARIQVEDGLLSAQSGPVLAAAREALAGLQTFDAAGVEAALRAALVDGLGLKPRLAFGPVRAAVTGRKISPPLFESIELLGRESTLARIDAAQGAGAADAPAR</sequence>
<dbReference type="InterPro" id="IPR014729">
    <property type="entry name" value="Rossmann-like_a/b/a_fold"/>
</dbReference>
<proteinExistence type="inferred from homology"/>
<dbReference type="Pfam" id="PF00749">
    <property type="entry name" value="tRNA-synt_1c"/>
    <property type="match status" value="1"/>
</dbReference>
<dbReference type="Gene3D" id="3.40.50.620">
    <property type="entry name" value="HUPs"/>
    <property type="match status" value="1"/>
</dbReference>
<dbReference type="GO" id="GO:0004818">
    <property type="term" value="F:glutamate-tRNA ligase activity"/>
    <property type="evidence" value="ECO:0007669"/>
    <property type="project" value="UniProtKB-UniRule"/>
</dbReference>
<dbReference type="InterPro" id="IPR033910">
    <property type="entry name" value="GluRS_core"/>
</dbReference>
<dbReference type="EMBL" id="FOFA01000011">
    <property type="protein sequence ID" value="SER27244.1"/>
    <property type="molecule type" value="Genomic_DNA"/>
</dbReference>
<evidence type="ECO:0000256" key="2">
    <source>
        <dbReference type="ARBA" id="ARBA00022490"/>
    </source>
</evidence>
<dbReference type="InterPro" id="IPR049940">
    <property type="entry name" value="GluQ/Sye"/>
</dbReference>
<feature type="short sequence motif" description="'HIGH' region" evidence="8">
    <location>
        <begin position="54"/>
        <end position="64"/>
    </location>
</feature>
<dbReference type="Pfam" id="PF19269">
    <property type="entry name" value="Anticodon_2"/>
    <property type="match status" value="1"/>
</dbReference>
<keyword evidence="4 8" id="KW-0547">Nucleotide-binding</keyword>
<dbReference type="STRING" id="1036181.SAMN05421756_11174"/>
<feature type="short sequence motif" description="'KMSKS' region" evidence="8">
    <location>
        <begin position="299"/>
        <end position="303"/>
    </location>
</feature>
<evidence type="ECO:0000256" key="4">
    <source>
        <dbReference type="ARBA" id="ARBA00022741"/>
    </source>
</evidence>
<dbReference type="PRINTS" id="PR00987">
    <property type="entry name" value="TRNASYNTHGLU"/>
</dbReference>
<accession>A0A1H9MU71</accession>
<dbReference type="GO" id="GO:0006424">
    <property type="term" value="P:glutamyl-tRNA aminoacylation"/>
    <property type="evidence" value="ECO:0007669"/>
    <property type="project" value="UniProtKB-UniRule"/>
</dbReference>
<comment type="catalytic activity">
    <reaction evidence="8">
        <text>tRNA(Glu) + L-glutamate + ATP = L-glutamyl-tRNA(Glu) + AMP + diphosphate</text>
        <dbReference type="Rhea" id="RHEA:23540"/>
        <dbReference type="Rhea" id="RHEA-COMP:9663"/>
        <dbReference type="Rhea" id="RHEA-COMP:9680"/>
        <dbReference type="ChEBI" id="CHEBI:29985"/>
        <dbReference type="ChEBI" id="CHEBI:30616"/>
        <dbReference type="ChEBI" id="CHEBI:33019"/>
        <dbReference type="ChEBI" id="CHEBI:78442"/>
        <dbReference type="ChEBI" id="CHEBI:78520"/>
        <dbReference type="ChEBI" id="CHEBI:456215"/>
        <dbReference type="EC" id="6.1.1.17"/>
    </reaction>
</comment>
<feature type="domain" description="Aminoacyl-tRNA synthetase class I anticodon-binding" evidence="11">
    <location>
        <begin position="382"/>
        <end position="527"/>
    </location>
</feature>
<dbReference type="GO" id="GO:0005524">
    <property type="term" value="F:ATP binding"/>
    <property type="evidence" value="ECO:0007669"/>
    <property type="project" value="UniProtKB-UniRule"/>
</dbReference>
<dbReference type="InterPro" id="IPR045462">
    <property type="entry name" value="aa-tRNA-synth_I_cd-bd"/>
</dbReference>
<gene>
    <name evidence="8" type="primary">gltX</name>
    <name evidence="12" type="ORF">SAMN05421756_11174</name>
</gene>
<comment type="similarity">
    <text evidence="1 8">Belongs to the class-I aminoacyl-tRNA synthetase family. Glutamate--tRNA ligase type 1 subfamily.</text>
</comment>
<feature type="binding site" evidence="8">
    <location>
        <position position="302"/>
    </location>
    <ligand>
        <name>ATP</name>
        <dbReference type="ChEBI" id="CHEBI:30616"/>
    </ligand>
</feature>
<keyword evidence="7 8" id="KW-0030">Aminoacyl-tRNA synthetase</keyword>
<dbReference type="GO" id="GO:0000049">
    <property type="term" value="F:tRNA binding"/>
    <property type="evidence" value="ECO:0007669"/>
    <property type="project" value="InterPro"/>
</dbReference>
<comment type="subunit">
    <text evidence="8">Monomer.</text>
</comment>
<name>A0A1H9MU71_9ACTN</name>
<comment type="function">
    <text evidence="8">Catalyzes the attachment of glutamate to tRNA(Glu) in a two-step reaction: glutamate is first activated by ATP to form Glu-AMP and then transferred to the acceptor end of tRNA(Glu).</text>
</comment>
<dbReference type="AlphaFoldDB" id="A0A1H9MU71"/>
<dbReference type="Gene3D" id="1.10.10.350">
    <property type="match status" value="1"/>
</dbReference>
<comment type="caution">
    <text evidence="8">Lacks conserved residue(s) required for the propagation of feature annotation.</text>
</comment>
<comment type="subcellular location">
    <subcellularLocation>
        <location evidence="8">Cytoplasm</location>
    </subcellularLocation>
</comment>
<evidence type="ECO:0000256" key="6">
    <source>
        <dbReference type="ARBA" id="ARBA00022917"/>
    </source>
</evidence>
<dbReference type="SUPFAM" id="SSF52374">
    <property type="entry name" value="Nucleotidylyl transferase"/>
    <property type="match status" value="1"/>
</dbReference>
<keyword evidence="5 8" id="KW-0067">ATP-binding</keyword>
<dbReference type="PANTHER" id="PTHR43311">
    <property type="entry name" value="GLUTAMATE--TRNA LIGASE"/>
    <property type="match status" value="1"/>
</dbReference>
<evidence type="ECO:0000259" key="11">
    <source>
        <dbReference type="Pfam" id="PF19269"/>
    </source>
</evidence>
<keyword evidence="6 8" id="KW-0648">Protein biosynthesis</keyword>
<dbReference type="GO" id="GO:0005829">
    <property type="term" value="C:cytosol"/>
    <property type="evidence" value="ECO:0007669"/>
    <property type="project" value="TreeGrafter"/>
</dbReference>
<evidence type="ECO:0000259" key="10">
    <source>
        <dbReference type="Pfam" id="PF00749"/>
    </source>
</evidence>
<dbReference type="InterPro" id="IPR000924">
    <property type="entry name" value="Glu/Gln-tRNA-synth"/>
</dbReference>
<dbReference type="CDD" id="cd00808">
    <property type="entry name" value="GluRS_core"/>
    <property type="match status" value="1"/>
</dbReference>
<evidence type="ECO:0000256" key="5">
    <source>
        <dbReference type="ARBA" id="ARBA00022840"/>
    </source>
</evidence>
<evidence type="ECO:0000313" key="12">
    <source>
        <dbReference type="EMBL" id="SER27244.1"/>
    </source>
</evidence>
<dbReference type="NCBIfam" id="TIGR00464">
    <property type="entry name" value="gltX_bact"/>
    <property type="match status" value="1"/>
</dbReference>